<comment type="caution">
    <text evidence="1">The sequence shown here is derived from an EMBL/GenBank/DDBJ whole genome shotgun (WGS) entry which is preliminary data.</text>
</comment>
<gene>
    <name evidence="1" type="ORF">JZ751_025928</name>
</gene>
<organism evidence="1 2">
    <name type="scientific">Albula glossodonta</name>
    <name type="common">roundjaw bonefish</name>
    <dbReference type="NCBI Taxonomy" id="121402"/>
    <lineage>
        <taxon>Eukaryota</taxon>
        <taxon>Metazoa</taxon>
        <taxon>Chordata</taxon>
        <taxon>Craniata</taxon>
        <taxon>Vertebrata</taxon>
        <taxon>Euteleostomi</taxon>
        <taxon>Actinopterygii</taxon>
        <taxon>Neopterygii</taxon>
        <taxon>Teleostei</taxon>
        <taxon>Albuliformes</taxon>
        <taxon>Albulidae</taxon>
        <taxon>Albula</taxon>
    </lineage>
</organism>
<protein>
    <submittedName>
        <fullName evidence="1">Uncharacterized protein</fullName>
    </submittedName>
</protein>
<dbReference type="Proteomes" id="UP000824540">
    <property type="component" value="Unassembled WGS sequence"/>
</dbReference>
<name>A0A8T2NDL3_9TELE</name>
<sequence length="195" mass="21517">MAVVMALDGLVSLCTDPGSGPPKPNPTLKAFVPNDLFLKNNWQSVVQTHCPCMPKWCKIPQYHLKSLQYLLVTSLLPKLCLLCQSNGAPPIKKEFSRPNPCLIGQLKEQCCGEGLGEERIQILKLREMHELEAEGGMESCGILVAVMRFGFKDAGGPRWQQACPRGMGRRLGVGMLAHMPHMETAEHRGGLSWVI</sequence>
<evidence type="ECO:0000313" key="2">
    <source>
        <dbReference type="Proteomes" id="UP000824540"/>
    </source>
</evidence>
<accession>A0A8T2NDL3</accession>
<dbReference type="AlphaFoldDB" id="A0A8T2NDL3"/>
<dbReference type="EMBL" id="JAFBMS010000068">
    <property type="protein sequence ID" value="KAG9338369.1"/>
    <property type="molecule type" value="Genomic_DNA"/>
</dbReference>
<reference evidence="1" key="1">
    <citation type="thesis" date="2021" institute="BYU ScholarsArchive" country="Provo, UT, USA">
        <title>Applications of and Algorithms for Genome Assembly and Genomic Analyses with an Emphasis on Marine Teleosts.</title>
        <authorList>
            <person name="Pickett B.D."/>
        </authorList>
    </citation>
    <scope>NUCLEOTIDE SEQUENCE</scope>
    <source>
        <strain evidence="1">HI-2016</strain>
    </source>
</reference>
<proteinExistence type="predicted"/>
<keyword evidence="2" id="KW-1185">Reference proteome</keyword>
<evidence type="ECO:0000313" key="1">
    <source>
        <dbReference type="EMBL" id="KAG9338369.1"/>
    </source>
</evidence>